<dbReference type="EMBL" id="JAUIQD010000001">
    <property type="protein sequence ID" value="KAK3364638.1"/>
    <property type="molecule type" value="Genomic_DNA"/>
</dbReference>
<feature type="compositionally biased region" description="Polar residues" evidence="1">
    <location>
        <begin position="253"/>
        <end position="264"/>
    </location>
</feature>
<feature type="compositionally biased region" description="Basic and acidic residues" evidence="1">
    <location>
        <begin position="589"/>
        <end position="604"/>
    </location>
</feature>
<keyword evidence="2" id="KW-0472">Membrane</keyword>
<name>A0AAJ0MLG6_9PEZI</name>
<reference evidence="3" key="2">
    <citation type="submission" date="2023-06" db="EMBL/GenBank/DDBJ databases">
        <authorList>
            <consortium name="Lawrence Berkeley National Laboratory"/>
            <person name="Haridas S."/>
            <person name="Hensen N."/>
            <person name="Bonometti L."/>
            <person name="Westerberg I."/>
            <person name="Brannstrom I.O."/>
            <person name="Guillou S."/>
            <person name="Cros-Aarteil S."/>
            <person name="Calhoun S."/>
            <person name="Kuo A."/>
            <person name="Mondo S."/>
            <person name="Pangilinan J."/>
            <person name="Riley R."/>
            <person name="Labutti K."/>
            <person name="Andreopoulos B."/>
            <person name="Lipzen A."/>
            <person name="Chen C."/>
            <person name="Yanf M."/>
            <person name="Daum C."/>
            <person name="Ng V."/>
            <person name="Clum A."/>
            <person name="Steindorff A."/>
            <person name="Ohm R."/>
            <person name="Martin F."/>
            <person name="Silar P."/>
            <person name="Natvig D."/>
            <person name="Lalanne C."/>
            <person name="Gautier V."/>
            <person name="Ament-Velasquez S.L."/>
            <person name="Kruys A."/>
            <person name="Hutchinson M.I."/>
            <person name="Powell A.J."/>
            <person name="Barry K."/>
            <person name="Miller A.N."/>
            <person name="Grigoriev I.V."/>
            <person name="Debuchy R."/>
            <person name="Gladieux P."/>
            <person name="Thoren M.H."/>
            <person name="Johannesson H."/>
        </authorList>
    </citation>
    <scope>NUCLEOTIDE SEQUENCE</scope>
    <source>
        <strain evidence="3">CBS 955.72</strain>
    </source>
</reference>
<feature type="compositionally biased region" description="Basic and acidic residues" evidence="1">
    <location>
        <begin position="235"/>
        <end position="247"/>
    </location>
</feature>
<evidence type="ECO:0000313" key="4">
    <source>
        <dbReference type="Proteomes" id="UP001275084"/>
    </source>
</evidence>
<keyword evidence="2" id="KW-1133">Transmembrane helix</keyword>
<feature type="compositionally biased region" description="Basic and acidic residues" evidence="1">
    <location>
        <begin position="298"/>
        <end position="314"/>
    </location>
</feature>
<accession>A0AAJ0MLG6</accession>
<feature type="region of interest" description="Disordered" evidence="1">
    <location>
        <begin position="222"/>
        <end position="342"/>
    </location>
</feature>
<keyword evidence="2" id="KW-0812">Transmembrane</keyword>
<keyword evidence="4" id="KW-1185">Reference proteome</keyword>
<feature type="region of interest" description="Disordered" evidence="1">
    <location>
        <begin position="354"/>
        <end position="488"/>
    </location>
</feature>
<evidence type="ECO:0000313" key="3">
    <source>
        <dbReference type="EMBL" id="KAK3364638.1"/>
    </source>
</evidence>
<comment type="caution">
    <text evidence="3">The sequence shown here is derived from an EMBL/GenBank/DDBJ whole genome shotgun (WGS) entry which is preliminary data.</text>
</comment>
<dbReference type="AlphaFoldDB" id="A0AAJ0MLG6"/>
<protein>
    <submittedName>
        <fullName evidence="3">Uncharacterized protein</fullName>
    </submittedName>
</protein>
<feature type="region of interest" description="Disordered" evidence="1">
    <location>
        <begin position="571"/>
        <end position="666"/>
    </location>
</feature>
<proteinExistence type="predicted"/>
<dbReference type="Proteomes" id="UP001275084">
    <property type="component" value="Unassembled WGS sequence"/>
</dbReference>
<evidence type="ECO:0000256" key="1">
    <source>
        <dbReference type="SAM" id="MobiDB-lite"/>
    </source>
</evidence>
<sequence>MNSLSVPNYCANLQSGIDVTHSELRAFVLDVRSSYVDIDAVRRELLSIQTLLELIEQDSKEHMVLIPRNAAERIAGIIRSCSQIVNEVQVCISEHGRPEDKAGRRLRWVKRGRKTMVKLIAALWVHRTSLLLALNVITLIIVRANRMNPNRAPESPDGFLDSEEMGSNTDPILGRIHELQAMLPSHNNTDSSSSLILYSDVDELSSYAESIADGSILSNHFDEYSGDSPSQAPKSKSELKPKSRIFDEGSDYGSVQNNGSIAETESTEARSPDPPRLSVLDISRVAEYRPNPKSGIEVPKEERERRRKREDNGPRAKGRLSGIINDLHLGTPTAPHTPRDYTFEAARLSYASTHHPIPRDIPRAGGHDQLKHVRTSSIPMSGSSGVPALNDRGPLWSSPAEAGDSSKLPDRESSYYGVRQQSSEPSMRTTGARSESNKKEESSHPAASSQRPRRETPYYETPLRPQSPTQRATIRDNLWRTQTTPATYGPRLLRASKSQEQVPRPLTPVPAPSLIHPASGPMPPYPSSTSVLTYSGFASIPPYPASAPMSNYYPGLGRPISVYSAPTPIYPTPALKSILKPSKTQQSSRSEHRQRTTSSSERRPRSQQRQTPGLASESSVAAVVGKTPKSERGQSNTRRPPQEQAAKPREPSSGTQKQKREDGRRG</sequence>
<feature type="compositionally biased region" description="Polar residues" evidence="1">
    <location>
        <begin position="419"/>
        <end position="434"/>
    </location>
</feature>
<feature type="compositionally biased region" description="Polar residues" evidence="1">
    <location>
        <begin position="375"/>
        <end position="384"/>
    </location>
</feature>
<organism evidence="3 4">
    <name type="scientific">Lasiosphaeria hispida</name>
    <dbReference type="NCBI Taxonomy" id="260671"/>
    <lineage>
        <taxon>Eukaryota</taxon>
        <taxon>Fungi</taxon>
        <taxon>Dikarya</taxon>
        <taxon>Ascomycota</taxon>
        <taxon>Pezizomycotina</taxon>
        <taxon>Sordariomycetes</taxon>
        <taxon>Sordariomycetidae</taxon>
        <taxon>Sordariales</taxon>
        <taxon>Lasiosphaeriaceae</taxon>
        <taxon>Lasiosphaeria</taxon>
    </lineage>
</organism>
<feature type="compositionally biased region" description="Basic and acidic residues" evidence="1">
    <location>
        <begin position="357"/>
        <end position="371"/>
    </location>
</feature>
<feature type="transmembrane region" description="Helical" evidence="2">
    <location>
        <begin position="119"/>
        <end position="142"/>
    </location>
</feature>
<gene>
    <name evidence="3" type="ORF">B0T25DRAFT_70202</name>
</gene>
<evidence type="ECO:0000256" key="2">
    <source>
        <dbReference type="SAM" id="Phobius"/>
    </source>
</evidence>
<reference evidence="3" key="1">
    <citation type="journal article" date="2023" name="Mol. Phylogenet. Evol.">
        <title>Genome-scale phylogeny and comparative genomics of the fungal order Sordariales.</title>
        <authorList>
            <person name="Hensen N."/>
            <person name="Bonometti L."/>
            <person name="Westerberg I."/>
            <person name="Brannstrom I.O."/>
            <person name="Guillou S."/>
            <person name="Cros-Aarteil S."/>
            <person name="Calhoun S."/>
            <person name="Haridas S."/>
            <person name="Kuo A."/>
            <person name="Mondo S."/>
            <person name="Pangilinan J."/>
            <person name="Riley R."/>
            <person name="LaButti K."/>
            <person name="Andreopoulos B."/>
            <person name="Lipzen A."/>
            <person name="Chen C."/>
            <person name="Yan M."/>
            <person name="Daum C."/>
            <person name="Ng V."/>
            <person name="Clum A."/>
            <person name="Steindorff A."/>
            <person name="Ohm R.A."/>
            <person name="Martin F."/>
            <person name="Silar P."/>
            <person name="Natvig D.O."/>
            <person name="Lalanne C."/>
            <person name="Gautier V."/>
            <person name="Ament-Velasquez S.L."/>
            <person name="Kruys A."/>
            <person name="Hutchinson M.I."/>
            <person name="Powell A.J."/>
            <person name="Barry K."/>
            <person name="Miller A.N."/>
            <person name="Grigoriev I.V."/>
            <person name="Debuchy R."/>
            <person name="Gladieux P."/>
            <person name="Hiltunen Thoren M."/>
            <person name="Johannesson H."/>
        </authorList>
    </citation>
    <scope>NUCLEOTIDE SEQUENCE</scope>
    <source>
        <strain evidence="3">CBS 955.72</strain>
    </source>
</reference>